<accession>K8ZKL7</accession>
<comment type="caution">
    <text evidence="2">The sequence shown here is derived from an EMBL/GenBank/DDBJ whole genome shotgun (WGS) entry which is preliminary data.</text>
</comment>
<dbReference type="Gene3D" id="1.20.1440.50">
    <property type="entry name" value="Ta0600-like"/>
    <property type="match status" value="1"/>
</dbReference>
<sequence length="97" mass="11174">MKQEEKLMSLIVGVLEDQTVEIELKHLLAKEGRALRDEKNSLSCICSQLVYILTPYVIKHKNKVPQSVKQLYQAITDRGERYWNLAKGISSMGIWLN</sequence>
<evidence type="ECO:0008006" key="4">
    <source>
        <dbReference type="Google" id="ProtNLM"/>
    </source>
</evidence>
<organism evidence="2 3">
    <name type="scientific">Catellicoccus marimammalium M35/04/3</name>
    <dbReference type="NCBI Taxonomy" id="1234409"/>
    <lineage>
        <taxon>Bacteria</taxon>
        <taxon>Bacillati</taxon>
        <taxon>Bacillota</taxon>
        <taxon>Bacilli</taxon>
        <taxon>Lactobacillales</taxon>
        <taxon>Enterococcaceae</taxon>
        <taxon>Catellicoccus</taxon>
    </lineage>
</organism>
<name>K8ZKL7_9ENTE</name>
<protein>
    <recommendedName>
        <fullName evidence="4">Bacteriocin immunity protein</fullName>
    </recommendedName>
</protein>
<proteinExistence type="predicted"/>
<dbReference type="InterPro" id="IPR015046">
    <property type="entry name" value="LciA_Immunity-like"/>
</dbReference>
<evidence type="ECO:0000313" key="2">
    <source>
        <dbReference type="EMBL" id="EKU27113.1"/>
    </source>
</evidence>
<dbReference type="Proteomes" id="UP000016057">
    <property type="component" value="Unassembled WGS sequence"/>
</dbReference>
<gene>
    <name evidence="2" type="ORF">C683_0891</name>
</gene>
<dbReference type="RefSeq" id="WP_009490555.1">
    <property type="nucleotide sequence ID" value="NZ_AMYT01000019.1"/>
</dbReference>
<dbReference type="SUPFAM" id="SSF109797">
    <property type="entry name" value="Bacteriocin immunity protein-like"/>
    <property type="match status" value="1"/>
</dbReference>
<dbReference type="STRING" id="1234409.C683_0891"/>
<dbReference type="Pfam" id="PF08951">
    <property type="entry name" value="EntA_Immun"/>
    <property type="match status" value="1"/>
</dbReference>
<keyword evidence="3" id="KW-1185">Reference proteome</keyword>
<dbReference type="EMBL" id="AMYT01000019">
    <property type="protein sequence ID" value="EKU27113.1"/>
    <property type="molecule type" value="Genomic_DNA"/>
</dbReference>
<dbReference type="InterPro" id="IPR023130">
    <property type="entry name" value="Ta0600-like_sf"/>
</dbReference>
<evidence type="ECO:0000313" key="3">
    <source>
        <dbReference type="Proteomes" id="UP000016057"/>
    </source>
</evidence>
<reference evidence="2 3" key="1">
    <citation type="journal article" date="2013" name="Genome Announc.">
        <title>Draft Genome Sequence of Catellicoccus marimammalium, a Novel Species Commonly Found in Gull Feces.</title>
        <authorList>
            <person name="Weigand M.R."/>
            <person name="Ryu H."/>
            <person name="Bozcek L."/>
            <person name="Konstantinidis K.T."/>
            <person name="Santo Domingo J.W."/>
        </authorList>
    </citation>
    <scope>NUCLEOTIDE SEQUENCE [LARGE SCALE GENOMIC DNA]</scope>
    <source>
        <strain evidence="2 3">M35/04/3</strain>
    </source>
</reference>
<dbReference type="GO" id="GO:0030153">
    <property type="term" value="P:bacteriocin immunity"/>
    <property type="evidence" value="ECO:0007669"/>
    <property type="project" value="UniProtKB-KW"/>
</dbReference>
<keyword evidence="1" id="KW-0079">Bacteriocin immunity</keyword>
<dbReference type="AlphaFoldDB" id="K8ZKL7"/>
<evidence type="ECO:0000256" key="1">
    <source>
        <dbReference type="ARBA" id="ARBA00023025"/>
    </source>
</evidence>